<dbReference type="CDD" id="cd02440">
    <property type="entry name" value="AdoMet_MTases"/>
    <property type="match status" value="1"/>
</dbReference>
<organism evidence="4 5">
    <name type="scientific">Tessaracoccus bendigoensis DSM 12906</name>
    <dbReference type="NCBI Taxonomy" id="1123357"/>
    <lineage>
        <taxon>Bacteria</taxon>
        <taxon>Bacillati</taxon>
        <taxon>Actinomycetota</taxon>
        <taxon>Actinomycetes</taxon>
        <taxon>Propionibacteriales</taxon>
        <taxon>Propionibacteriaceae</taxon>
        <taxon>Tessaracoccus</taxon>
    </lineage>
</organism>
<proteinExistence type="inferred from homology"/>
<reference evidence="4 5" key="1">
    <citation type="submission" date="2016-11" db="EMBL/GenBank/DDBJ databases">
        <authorList>
            <person name="Jaros S."/>
            <person name="Januszkiewicz K."/>
            <person name="Wedrychowicz H."/>
        </authorList>
    </citation>
    <scope>NUCLEOTIDE SEQUENCE [LARGE SCALE GENOMIC DNA]</scope>
    <source>
        <strain evidence="4 5">DSM 12906</strain>
    </source>
</reference>
<dbReference type="PANTHER" id="PTHR11579">
    <property type="entry name" value="PROTEIN-L-ISOASPARTATE O-METHYLTRANSFERASE"/>
    <property type="match status" value="1"/>
</dbReference>
<protein>
    <recommendedName>
        <fullName evidence="2">Protein-L-isoaspartate O-methyltransferase</fullName>
    </recommendedName>
    <alternativeName>
        <fullName evidence="3">Protein L-isoaspartyl methyltransferase</fullName>
    </alternativeName>
</protein>
<evidence type="ECO:0000256" key="1">
    <source>
        <dbReference type="ARBA" id="ARBA00005369"/>
    </source>
</evidence>
<dbReference type="Gene3D" id="3.40.50.150">
    <property type="entry name" value="Vaccinia Virus protein VP39"/>
    <property type="match status" value="1"/>
</dbReference>
<dbReference type="Pfam" id="PF01135">
    <property type="entry name" value="PCMT"/>
    <property type="match status" value="1"/>
</dbReference>
<gene>
    <name evidence="4" type="ORF">SAMN02745244_00984</name>
</gene>
<dbReference type="EMBL" id="FQZG01000014">
    <property type="protein sequence ID" value="SHI75935.1"/>
    <property type="molecule type" value="Genomic_DNA"/>
</dbReference>
<dbReference type="AlphaFoldDB" id="A0A1M6DRX9"/>
<dbReference type="PANTHER" id="PTHR11579:SF18">
    <property type="entry name" value="PROTEIN-L-ISOASPARTATE O-METHYLTRANSFERASE"/>
    <property type="match status" value="1"/>
</dbReference>
<dbReference type="GO" id="GO:0005737">
    <property type="term" value="C:cytoplasm"/>
    <property type="evidence" value="ECO:0007669"/>
    <property type="project" value="TreeGrafter"/>
</dbReference>
<dbReference type="Proteomes" id="UP000184512">
    <property type="component" value="Unassembled WGS sequence"/>
</dbReference>
<evidence type="ECO:0000256" key="3">
    <source>
        <dbReference type="ARBA" id="ARBA00030757"/>
    </source>
</evidence>
<evidence type="ECO:0000313" key="4">
    <source>
        <dbReference type="EMBL" id="SHI75935.1"/>
    </source>
</evidence>
<dbReference type="GO" id="GO:0032259">
    <property type="term" value="P:methylation"/>
    <property type="evidence" value="ECO:0007669"/>
    <property type="project" value="UniProtKB-KW"/>
</dbReference>
<keyword evidence="4" id="KW-0489">Methyltransferase</keyword>
<name>A0A1M6DRX9_9ACTN</name>
<evidence type="ECO:0000256" key="2">
    <source>
        <dbReference type="ARBA" id="ARBA00013346"/>
    </source>
</evidence>
<comment type="similarity">
    <text evidence="1">Belongs to the methyltransferase superfamily. L-isoaspartyl/D-aspartyl protein methyltransferase family.</text>
</comment>
<evidence type="ECO:0000313" key="5">
    <source>
        <dbReference type="Proteomes" id="UP000184512"/>
    </source>
</evidence>
<dbReference type="SUPFAM" id="SSF53335">
    <property type="entry name" value="S-adenosyl-L-methionine-dependent methyltransferases"/>
    <property type="match status" value="1"/>
</dbReference>
<keyword evidence="4" id="KW-0808">Transferase</keyword>
<dbReference type="InterPro" id="IPR029063">
    <property type="entry name" value="SAM-dependent_MTases_sf"/>
</dbReference>
<keyword evidence="5" id="KW-1185">Reference proteome</keyword>
<sequence>MAATPRAAHLPDSQRHLASLDMALPLFRGATNSQPSTVARMLDSLDVPIGGRVLDVGAGSGWTTALLAWLVGPTGSVLGLEIDGEVAAWGAERLGHTGRVWARLEVADPTVLGCPGEAPFDRILVSAMASHLPEQLTAQLSDEGVLVIPVDGQLWTVRRSGSGLDVTRSGAYVFVPLIEPGDPTGAVREQ</sequence>
<accession>A0A1M6DRX9</accession>
<dbReference type="STRING" id="1123357.SAMN02745244_00984"/>
<dbReference type="InterPro" id="IPR000682">
    <property type="entry name" value="PCMT"/>
</dbReference>
<dbReference type="GO" id="GO:0004719">
    <property type="term" value="F:protein-L-isoaspartate (D-aspartate) O-methyltransferase activity"/>
    <property type="evidence" value="ECO:0007669"/>
    <property type="project" value="InterPro"/>
</dbReference>